<feature type="domain" description="Sulfatase-modifying factor enzyme-like" evidence="1">
    <location>
        <begin position="39"/>
        <end position="236"/>
    </location>
</feature>
<feature type="non-terminal residue" evidence="2">
    <location>
        <position position="238"/>
    </location>
</feature>
<dbReference type="PANTHER" id="PTHR23150:SF19">
    <property type="entry name" value="FORMYLGLYCINE-GENERATING ENZYME"/>
    <property type="match status" value="1"/>
</dbReference>
<sequence>MRRNFFQVTCVLVFLLAPRLGYSDQSRESWTEPVTGIKFLQIPGGNFVMGSPSTEEGRQQFAETQHTVSVGSFWLAQTEVTQAQWKAVMGQNPSHFKDDDRPVERVSWFDVQEFIERLNSLTGKNFRLPSEAEWEYAARAGTMTARYWGDEVGMNRANCNGCGSHWDYRQTAPVKSFAPNPLGLYDILGNVWEWTCSAYKSSYGGSESRCADQAETFSIRGGSWYHQPRWMRSAHRRF</sequence>
<accession>A0A382S783</accession>
<evidence type="ECO:0000259" key="1">
    <source>
        <dbReference type="Pfam" id="PF03781"/>
    </source>
</evidence>
<dbReference type="InterPro" id="IPR016187">
    <property type="entry name" value="CTDL_fold"/>
</dbReference>
<dbReference type="PANTHER" id="PTHR23150">
    <property type="entry name" value="SULFATASE MODIFYING FACTOR 1, 2"/>
    <property type="match status" value="1"/>
</dbReference>
<gene>
    <name evidence="2" type="ORF">METZ01_LOCUS357901</name>
</gene>
<dbReference type="SUPFAM" id="SSF56436">
    <property type="entry name" value="C-type lectin-like"/>
    <property type="match status" value="1"/>
</dbReference>
<dbReference type="InterPro" id="IPR005532">
    <property type="entry name" value="SUMF_dom"/>
</dbReference>
<name>A0A382S783_9ZZZZ</name>
<dbReference type="InterPro" id="IPR042095">
    <property type="entry name" value="SUMF_sf"/>
</dbReference>
<organism evidence="2">
    <name type="scientific">marine metagenome</name>
    <dbReference type="NCBI Taxonomy" id="408172"/>
    <lineage>
        <taxon>unclassified sequences</taxon>
        <taxon>metagenomes</taxon>
        <taxon>ecological metagenomes</taxon>
    </lineage>
</organism>
<dbReference type="GO" id="GO:0120147">
    <property type="term" value="F:formylglycine-generating oxidase activity"/>
    <property type="evidence" value="ECO:0007669"/>
    <property type="project" value="TreeGrafter"/>
</dbReference>
<dbReference type="EMBL" id="UINC01126519">
    <property type="protein sequence ID" value="SVD05047.1"/>
    <property type="molecule type" value="Genomic_DNA"/>
</dbReference>
<dbReference type="Gene3D" id="3.90.1580.10">
    <property type="entry name" value="paralog of FGE (formylglycine-generating enzyme)"/>
    <property type="match status" value="1"/>
</dbReference>
<dbReference type="InterPro" id="IPR051043">
    <property type="entry name" value="Sulfatase_Mod_Factor_Kinase"/>
</dbReference>
<evidence type="ECO:0000313" key="2">
    <source>
        <dbReference type="EMBL" id="SVD05047.1"/>
    </source>
</evidence>
<protein>
    <recommendedName>
        <fullName evidence="1">Sulfatase-modifying factor enzyme-like domain-containing protein</fullName>
    </recommendedName>
</protein>
<proteinExistence type="predicted"/>
<dbReference type="Pfam" id="PF03781">
    <property type="entry name" value="FGE-sulfatase"/>
    <property type="match status" value="1"/>
</dbReference>
<reference evidence="2" key="1">
    <citation type="submission" date="2018-05" db="EMBL/GenBank/DDBJ databases">
        <authorList>
            <person name="Lanie J.A."/>
            <person name="Ng W.-L."/>
            <person name="Kazmierczak K.M."/>
            <person name="Andrzejewski T.M."/>
            <person name="Davidsen T.M."/>
            <person name="Wayne K.J."/>
            <person name="Tettelin H."/>
            <person name="Glass J.I."/>
            <person name="Rusch D."/>
            <person name="Podicherti R."/>
            <person name="Tsui H.-C.T."/>
            <person name="Winkler M.E."/>
        </authorList>
    </citation>
    <scope>NUCLEOTIDE SEQUENCE</scope>
</reference>
<dbReference type="AlphaFoldDB" id="A0A382S783"/>